<protein>
    <submittedName>
        <fullName evidence="2">Por secretion system C-terminal sorting domain-containing protein</fullName>
    </submittedName>
</protein>
<name>A0A1H9AVK3_9BACT</name>
<sequence length="323" mass="36223">MNCSNQMIGGVSGLLFLLLFSSNLISQTDSIDFTLCFYFENAIGERDTVNIFVTPFDTDSISPSLGEINLLNVPFDSSFDIRVGKGYSVSDPQIYIGDNIAASVTYRFGCIQYFGSFHFIIHNKYPPTKIYWDTEPWLNPDKFGCWGNPHLFNTRITDLVDDWWWSEWPKSGIETICLRQKGEFEFDPQKVPWRAVNHAAYYVGEVAGSSTEPDTFTVFRMEDGFVGVDGCQEIIDNVDDVSSLREQVNVYPNPVTDRLQLSAVSDGLLVGAQYEIFTAEGKNLLSGTFTGESLEVAALPAGVYFLRLTRFNALVGGTRFIKL</sequence>
<dbReference type="NCBIfam" id="TIGR04183">
    <property type="entry name" value="Por_Secre_tail"/>
    <property type="match status" value="1"/>
</dbReference>
<evidence type="ECO:0000313" key="2">
    <source>
        <dbReference type="EMBL" id="SEP79968.1"/>
    </source>
</evidence>
<dbReference type="EMBL" id="FOFB01000002">
    <property type="protein sequence ID" value="SEP79968.1"/>
    <property type="molecule type" value="Genomic_DNA"/>
</dbReference>
<dbReference type="Pfam" id="PF18962">
    <property type="entry name" value="Por_Secre_tail"/>
    <property type="match status" value="1"/>
</dbReference>
<organism evidence="2 3">
    <name type="scientific">Neolewinella agarilytica</name>
    <dbReference type="NCBI Taxonomy" id="478744"/>
    <lineage>
        <taxon>Bacteria</taxon>
        <taxon>Pseudomonadati</taxon>
        <taxon>Bacteroidota</taxon>
        <taxon>Saprospiria</taxon>
        <taxon>Saprospirales</taxon>
        <taxon>Lewinellaceae</taxon>
        <taxon>Neolewinella</taxon>
    </lineage>
</organism>
<evidence type="ECO:0000313" key="3">
    <source>
        <dbReference type="Proteomes" id="UP000199021"/>
    </source>
</evidence>
<dbReference type="OrthoDB" id="1391467at2"/>
<proteinExistence type="predicted"/>
<accession>A0A1H9AVK3</accession>
<evidence type="ECO:0000259" key="1">
    <source>
        <dbReference type="Pfam" id="PF18962"/>
    </source>
</evidence>
<dbReference type="InterPro" id="IPR026444">
    <property type="entry name" value="Secre_tail"/>
</dbReference>
<dbReference type="STRING" id="478744.SAMN05444359_102221"/>
<feature type="domain" description="Secretion system C-terminal sorting" evidence="1">
    <location>
        <begin position="250"/>
        <end position="310"/>
    </location>
</feature>
<gene>
    <name evidence="2" type="ORF">SAMN05444359_102221</name>
</gene>
<dbReference type="RefSeq" id="WP_090165400.1">
    <property type="nucleotide sequence ID" value="NZ_FOFB01000002.1"/>
</dbReference>
<keyword evidence="3" id="KW-1185">Reference proteome</keyword>
<dbReference type="AlphaFoldDB" id="A0A1H9AVK3"/>
<dbReference type="InParanoid" id="A0A1H9AVK3"/>
<dbReference type="Proteomes" id="UP000199021">
    <property type="component" value="Unassembled WGS sequence"/>
</dbReference>
<reference evidence="3" key="1">
    <citation type="submission" date="2016-10" db="EMBL/GenBank/DDBJ databases">
        <authorList>
            <person name="Varghese N."/>
            <person name="Submissions S."/>
        </authorList>
    </citation>
    <scope>NUCLEOTIDE SEQUENCE [LARGE SCALE GENOMIC DNA]</scope>
    <source>
        <strain evidence="3">DSM 24740</strain>
    </source>
</reference>